<name>A0ABQ0QFJ7_9PROT</name>
<dbReference type="PANTHER" id="PTHR32552:SF89">
    <property type="entry name" value="CATECHOLATE SIDEROPHORE RECEPTOR FIU"/>
    <property type="match status" value="1"/>
</dbReference>
<keyword evidence="11" id="KW-0998">Cell outer membrane</keyword>
<keyword evidence="6" id="KW-0732">Signal</keyword>
<keyword evidence="8" id="KW-0406">Ion transport</keyword>
<evidence type="ECO:0000256" key="1">
    <source>
        <dbReference type="ARBA" id="ARBA00004571"/>
    </source>
</evidence>
<feature type="compositionally biased region" description="Polar residues" evidence="12">
    <location>
        <begin position="31"/>
        <end position="45"/>
    </location>
</feature>
<dbReference type="EMBL" id="BAQW01000013">
    <property type="protein sequence ID" value="GBR17218.1"/>
    <property type="molecule type" value="Genomic_DNA"/>
</dbReference>
<evidence type="ECO:0000256" key="3">
    <source>
        <dbReference type="ARBA" id="ARBA00022452"/>
    </source>
</evidence>
<proteinExistence type="predicted"/>
<evidence type="ECO:0000256" key="7">
    <source>
        <dbReference type="ARBA" id="ARBA00023004"/>
    </source>
</evidence>
<evidence type="ECO:0000256" key="12">
    <source>
        <dbReference type="SAM" id="MobiDB-lite"/>
    </source>
</evidence>
<keyword evidence="7" id="KW-0408">Iron</keyword>
<keyword evidence="4" id="KW-0410">Iron transport</keyword>
<comment type="caution">
    <text evidence="14">The sequence shown here is derived from an EMBL/GenBank/DDBJ whole genome shotgun (WGS) entry which is preliminary data.</text>
</comment>
<evidence type="ECO:0000313" key="14">
    <source>
        <dbReference type="EMBL" id="GBR17218.1"/>
    </source>
</evidence>
<keyword evidence="9" id="KW-0798">TonB box</keyword>
<keyword evidence="5" id="KW-0812">Transmembrane</keyword>
<feature type="region of interest" description="Disordered" evidence="12">
    <location>
        <begin position="27"/>
        <end position="56"/>
    </location>
</feature>
<reference evidence="14" key="1">
    <citation type="submission" date="2013-04" db="EMBL/GenBank/DDBJ databases">
        <title>The genome sequencing project of 58 acetic acid bacteria.</title>
        <authorList>
            <person name="Okamoto-Kainuma A."/>
            <person name="Ishikawa M."/>
            <person name="Umino S."/>
            <person name="Koizumi Y."/>
            <person name="Shiwa Y."/>
            <person name="Yoshikawa H."/>
            <person name="Matsutani M."/>
            <person name="Matsushita K."/>
        </authorList>
    </citation>
    <scope>NUCLEOTIDE SEQUENCE</scope>
    <source>
        <strain evidence="14">NRIC 0228</strain>
    </source>
</reference>
<evidence type="ECO:0000256" key="11">
    <source>
        <dbReference type="ARBA" id="ARBA00023237"/>
    </source>
</evidence>
<evidence type="ECO:0000256" key="10">
    <source>
        <dbReference type="ARBA" id="ARBA00023136"/>
    </source>
</evidence>
<evidence type="ECO:0000256" key="6">
    <source>
        <dbReference type="ARBA" id="ARBA00022729"/>
    </source>
</evidence>
<dbReference type="SUPFAM" id="SSF56935">
    <property type="entry name" value="Porins"/>
    <property type="match status" value="1"/>
</dbReference>
<gene>
    <name evidence="14" type="ORF">AA0228_2977</name>
</gene>
<evidence type="ECO:0000256" key="9">
    <source>
        <dbReference type="ARBA" id="ARBA00023077"/>
    </source>
</evidence>
<protein>
    <submittedName>
        <fullName evidence="14">TonB-dependent receptor</fullName>
    </submittedName>
</protein>
<keyword evidence="3" id="KW-1134">Transmembrane beta strand</keyword>
<dbReference type="InterPro" id="IPR039426">
    <property type="entry name" value="TonB-dep_rcpt-like"/>
</dbReference>
<dbReference type="PANTHER" id="PTHR32552">
    <property type="entry name" value="FERRICHROME IRON RECEPTOR-RELATED"/>
    <property type="match status" value="1"/>
</dbReference>
<evidence type="ECO:0000256" key="5">
    <source>
        <dbReference type="ARBA" id="ARBA00022692"/>
    </source>
</evidence>
<evidence type="ECO:0000256" key="4">
    <source>
        <dbReference type="ARBA" id="ARBA00022496"/>
    </source>
</evidence>
<organism evidence="14 15">
    <name type="scientific">Gluconobacter frateurii NRIC 0228</name>
    <dbReference type="NCBI Taxonomy" id="1307946"/>
    <lineage>
        <taxon>Bacteria</taxon>
        <taxon>Pseudomonadati</taxon>
        <taxon>Pseudomonadota</taxon>
        <taxon>Alphaproteobacteria</taxon>
        <taxon>Acetobacterales</taxon>
        <taxon>Acetobacteraceae</taxon>
        <taxon>Gluconobacter</taxon>
    </lineage>
</organism>
<dbReference type="InterPro" id="IPR000531">
    <property type="entry name" value="Beta-barrel_TonB"/>
</dbReference>
<keyword evidence="14" id="KW-0675">Receptor</keyword>
<evidence type="ECO:0000313" key="15">
    <source>
        <dbReference type="Proteomes" id="UP001061070"/>
    </source>
</evidence>
<dbReference type="InterPro" id="IPR036942">
    <property type="entry name" value="Beta-barrel_TonB_sf"/>
</dbReference>
<feature type="domain" description="TonB-dependent receptor-like beta-barrel" evidence="13">
    <location>
        <begin position="156"/>
        <end position="607"/>
    </location>
</feature>
<dbReference type="Proteomes" id="UP001061070">
    <property type="component" value="Unassembled WGS sequence"/>
</dbReference>
<sequence>MTWEGAPATDIGIYTIDTSEFASNEDLEDVSVQQGSPNSDTPTINGSGGLVSFRDRDPSRKMGGLVALGYGSFNYHREFARFDTGEIGHSGIRTYVSYANQRDNAWRGPGHDSIWNLDWKAIKEWGANNRISLVGAYRHSIENTWPSMTMTDWKTYGRSFTWDRRYAFGSEGENYWRLNRNPYDNMLLSAPSHFTLTDRWHVDFTPYFWHGEGNNSTGAFVNNTNGNFLGNEPLTPVLTLPYAQPASDGTENAMTLMAYRNIQYRGGFTAKTDYRIGNHHDVYLGWWFDYSNDHDSAVLSPVNYNGTPLDIFGTTDNIKLSDGQLLAYQNISTITTVNALFAGDHATFLKGKLVMDAGIKLAMINRNGTNELPGPQYKVVLNDFQPLPALSMRYQFNKRHQIFASVSTSFRSPSTPTLYDAYYGQGISYQGVKNPKDEYSISEEIGYRYNGPILVASATYFHYNFTNRQIQSAVTGTNGGVTVDLNAGGQNSNGVSVELGTRPINHFRPYLSGQYLHATIDNNISGLPTAGMTAVRSPRWTGALGVDWDNGTFFWNYNIRYVSHQYSTLINDEYMPAYYDMNAAIGARLPSYGPLKSSTIQVNFINLTNNHYLSGIQTVTTNATTTHGVTGTAPDYLVAPGLAVIATLKAGF</sequence>
<comment type="subcellular location">
    <subcellularLocation>
        <location evidence="1">Cell outer membrane</location>
        <topology evidence="1">Multi-pass membrane protein</topology>
    </subcellularLocation>
</comment>
<accession>A0ABQ0QFJ7</accession>
<dbReference type="Pfam" id="PF00593">
    <property type="entry name" value="TonB_dep_Rec_b-barrel"/>
    <property type="match status" value="1"/>
</dbReference>
<evidence type="ECO:0000256" key="2">
    <source>
        <dbReference type="ARBA" id="ARBA00022448"/>
    </source>
</evidence>
<dbReference type="Gene3D" id="2.40.170.20">
    <property type="entry name" value="TonB-dependent receptor, beta-barrel domain"/>
    <property type="match status" value="1"/>
</dbReference>
<evidence type="ECO:0000256" key="8">
    <source>
        <dbReference type="ARBA" id="ARBA00023065"/>
    </source>
</evidence>
<keyword evidence="15" id="KW-1185">Reference proteome</keyword>
<evidence type="ECO:0000259" key="13">
    <source>
        <dbReference type="Pfam" id="PF00593"/>
    </source>
</evidence>
<keyword evidence="10" id="KW-0472">Membrane</keyword>
<keyword evidence="2" id="KW-0813">Transport</keyword>